<keyword evidence="8" id="KW-1185">Reference proteome</keyword>
<evidence type="ECO:0000256" key="4">
    <source>
        <dbReference type="SAM" id="Coils"/>
    </source>
</evidence>
<dbReference type="PANTHER" id="PTHR18898:SF2">
    <property type="entry name" value="NUCLEOPROTEIN TPR"/>
    <property type="match status" value="1"/>
</dbReference>
<feature type="region of interest" description="Disordered" evidence="5">
    <location>
        <begin position="1244"/>
        <end position="1289"/>
    </location>
</feature>
<dbReference type="OrthoDB" id="343070at2759"/>
<feature type="domain" description="NUA/TPR/MLP1-2-like" evidence="6">
    <location>
        <begin position="475"/>
        <end position="571"/>
    </location>
</feature>
<feature type="compositionally biased region" description="Basic and acidic residues" evidence="5">
    <location>
        <begin position="1244"/>
        <end position="1265"/>
    </location>
</feature>
<dbReference type="PANTHER" id="PTHR18898">
    <property type="entry name" value="NUCLEOPROTEIN TPR-RELATED"/>
    <property type="match status" value="1"/>
</dbReference>
<feature type="coiled-coil region" evidence="4">
    <location>
        <begin position="69"/>
        <end position="229"/>
    </location>
</feature>
<feature type="compositionally biased region" description="Low complexity" evidence="5">
    <location>
        <begin position="27"/>
        <end position="56"/>
    </location>
</feature>
<evidence type="ECO:0000313" key="8">
    <source>
        <dbReference type="Proteomes" id="UP000279259"/>
    </source>
</evidence>
<name>A0A427YI41_9TREE</name>
<feature type="coiled-coil region" evidence="4">
    <location>
        <begin position="700"/>
        <end position="973"/>
    </location>
</feature>
<dbReference type="Gene3D" id="1.10.287.1490">
    <property type="match status" value="2"/>
</dbReference>
<keyword evidence="2 4" id="KW-0175">Coiled coil</keyword>
<accession>A0A427YI41</accession>
<feature type="region of interest" description="Disordered" evidence="5">
    <location>
        <begin position="1431"/>
        <end position="1503"/>
    </location>
</feature>
<dbReference type="EMBL" id="RSCD01000009">
    <property type="protein sequence ID" value="RSH90751.1"/>
    <property type="molecule type" value="Genomic_DNA"/>
</dbReference>
<proteinExistence type="predicted"/>
<dbReference type="GO" id="GO:0005643">
    <property type="term" value="C:nuclear pore"/>
    <property type="evidence" value="ECO:0007669"/>
    <property type="project" value="TreeGrafter"/>
</dbReference>
<comment type="subcellular location">
    <subcellularLocation>
        <location evidence="1">Nucleus</location>
    </subcellularLocation>
</comment>
<sequence>MSSEPPPPPTGDVSSADTPSQPQTIETTQSTDTDSQTSAAPPASKQPAATAQPPAQIGDVTMAEDIRAEVEREQALADLQRKVGGLEEELSKCREELRRLEGEKDGAVSTTNQLRTQLSSLQSSHHKTTSELSVLQTRIEAIEGEKRELLEEMERLQQRTTRGAQELHTLRSQKAEASQKIAHLDVEVSELRMAADSAKFNEERSTQALAGARAEVLRLGQAVAEVEERFGRYRAEKQTELSSIQVEHDNLVARLTSAESSYHALQRSYNEQSRRLAEAHANIANLTSAAASKKASTSIELHRLMEENRVLEKRAEDSRVTISDREAELERLVGAHEDEKAEWQDRCKAEERRRKEAEKRSEDLSVVVERLALAAGEGTDVSPALALATEMKQSGKSYTQFYADYTRLEAELRTAQNEVGRLTQLLDEVSQDIAEKKPLLDEQASEHAAAIERANALAAELATVIASRDALEDQVKSFTADAAHHSDEVASLRSTADDLARQVQGLLRQVAILNDPSLASSNIAENTSIPETGDIITDHLVEFKSIRALQDQNQKLLKLTRGLMAKLDAREISRATAEEEDIDTGASLDQATETIVKLHTQLLEAQKKINEASRERDFFSKLLARGEGLKWSNAASLHAGNGAAGKGPLEEDGEEPHRQTIEALRAEIDVVRIKAEEEVRVARDEVRVKTEAVGSAEVGRARAEAKATMLEEQARTLNETNMLQKQQFDGLEAQYRQLQASIAQAQAERRSALEQVASRQGEADRLRTEAANLRAEKEQWKSTESRLQADFRSVQTERTRLQQLIDNLNSVSAENERSRVEERMRLEKRIEELSRETTVLRGQIEQAKDATRAAEKRAEDFDARLDSATIAVRTEKEAAEKLAASRDEQIKTLQSELDKVREESEKRKNIGLNWKRRADTLQASQGGHSEAIAAKDKEIEELKARITGLEKELEEVRGKLGETEKKLEGSQRAEALKEGTVQRLQSELAAARAQGGQAAQTAGPGPDAAALAAIESQRDGLQQKVAELEKQLEAAKAAQPVPPAEGAPAGTGEKEIELQARLEALQKEKDDLDKRYEDNVTKVNRVNASLRNRLTDLTTATGTSESRIAELEKQLAEAQAAQAAAATGSEAGAAGEAPSQAAIDEKVRAAVAARETELAAAHAKELDAVRSQPAPATGEQPAVDVQQAVQAKESELNASFENRLSTAIATQKAELETAQGQLKTQMEELQQKIKTLERQLKTAEISRKTLERQKTEAENKAKRLEAGSPAPAPTPTHAQAQPQVQAGGLSPAAAEFKPVPSTAAATTTGTAPAAPVSTTPAQAAAPAAGTTPARGAARGRARGTAVRGARGGAAGGRPSVLDAVNATLAQTTPSPATTGVTSPTGGGGTKRPLPEDGEITDSGASSAGGASTTAGAAGGAGDILTRIQGAAAGGGERGRVLKRPRGAAAGRGARGGAAGAAGARRASGQGQGQAQGGETGGGGAAGSGGGAGGAAPGGGEGSA</sequence>
<dbReference type="Proteomes" id="UP000279259">
    <property type="component" value="Unassembled WGS sequence"/>
</dbReference>
<feature type="coiled-coil region" evidence="4">
    <location>
        <begin position="588"/>
        <end position="615"/>
    </location>
</feature>
<dbReference type="InterPro" id="IPR057974">
    <property type="entry name" value="NUA/TPR/MLP1-2-like_dom"/>
</dbReference>
<feature type="compositionally biased region" description="Pro residues" evidence="5">
    <location>
        <begin position="1"/>
        <end position="10"/>
    </location>
</feature>
<evidence type="ECO:0000256" key="1">
    <source>
        <dbReference type="ARBA" id="ARBA00004123"/>
    </source>
</evidence>
<reference evidence="7 8" key="1">
    <citation type="submission" date="2018-11" db="EMBL/GenBank/DDBJ databases">
        <title>Genome sequence of Saitozyma podzolica DSM 27192.</title>
        <authorList>
            <person name="Aliyu H."/>
            <person name="Gorte O."/>
            <person name="Ochsenreither K."/>
        </authorList>
    </citation>
    <scope>NUCLEOTIDE SEQUENCE [LARGE SCALE GENOMIC DNA]</scope>
    <source>
        <strain evidence="7 8">DSM 27192</strain>
    </source>
</reference>
<feature type="region of interest" description="Disordered" evidence="5">
    <location>
        <begin position="1"/>
        <end position="66"/>
    </location>
</feature>
<dbReference type="STRING" id="1890683.A0A427YI41"/>
<feature type="compositionally biased region" description="Gly residues" evidence="5">
    <location>
        <begin position="1469"/>
        <end position="1503"/>
    </location>
</feature>
<evidence type="ECO:0000313" key="7">
    <source>
        <dbReference type="EMBL" id="RSH90751.1"/>
    </source>
</evidence>
<keyword evidence="3" id="KW-0539">Nucleus</keyword>
<feature type="coiled-coil region" evidence="4">
    <location>
        <begin position="398"/>
        <end position="432"/>
    </location>
</feature>
<dbReference type="GO" id="GO:0017056">
    <property type="term" value="F:structural constituent of nuclear pore"/>
    <property type="evidence" value="ECO:0007669"/>
    <property type="project" value="TreeGrafter"/>
</dbReference>
<evidence type="ECO:0000256" key="5">
    <source>
        <dbReference type="SAM" id="MobiDB-lite"/>
    </source>
</evidence>
<feature type="coiled-coil region" evidence="4">
    <location>
        <begin position="262"/>
        <end position="367"/>
    </location>
</feature>
<gene>
    <name evidence="7" type="ORF">EHS25_009926</name>
</gene>
<protein>
    <recommendedName>
        <fullName evidence="6">NUA/TPR/MLP1-2-like domain-containing protein</fullName>
    </recommendedName>
</protein>
<feature type="compositionally biased region" description="Low complexity" evidence="5">
    <location>
        <begin position="1371"/>
        <end position="1383"/>
    </location>
</feature>
<feature type="region of interest" description="Disordered" evidence="5">
    <location>
        <begin position="1033"/>
        <end position="1052"/>
    </location>
</feature>
<dbReference type="Pfam" id="PF25785">
    <property type="entry name" value="TPR"/>
    <property type="match status" value="1"/>
</dbReference>
<dbReference type="GO" id="GO:0006406">
    <property type="term" value="P:mRNA export from nucleus"/>
    <property type="evidence" value="ECO:0007669"/>
    <property type="project" value="TreeGrafter"/>
</dbReference>
<feature type="region of interest" description="Disordered" evidence="5">
    <location>
        <begin position="1301"/>
        <end position="1419"/>
    </location>
</feature>
<evidence type="ECO:0000256" key="2">
    <source>
        <dbReference type="ARBA" id="ARBA00023054"/>
    </source>
</evidence>
<evidence type="ECO:0000256" key="3">
    <source>
        <dbReference type="ARBA" id="ARBA00023242"/>
    </source>
</evidence>
<feature type="compositionally biased region" description="Low complexity" evidence="5">
    <location>
        <begin position="1275"/>
        <end position="1286"/>
    </location>
</feature>
<feature type="compositionally biased region" description="Polar residues" evidence="5">
    <location>
        <begin position="12"/>
        <end position="26"/>
    </location>
</feature>
<organism evidence="7 8">
    <name type="scientific">Saitozyma podzolica</name>
    <dbReference type="NCBI Taxonomy" id="1890683"/>
    <lineage>
        <taxon>Eukaryota</taxon>
        <taxon>Fungi</taxon>
        <taxon>Dikarya</taxon>
        <taxon>Basidiomycota</taxon>
        <taxon>Agaricomycotina</taxon>
        <taxon>Tremellomycetes</taxon>
        <taxon>Tremellales</taxon>
        <taxon>Trimorphomycetaceae</taxon>
        <taxon>Saitozyma</taxon>
    </lineage>
</organism>
<feature type="compositionally biased region" description="Low complexity" evidence="5">
    <location>
        <begin position="1402"/>
        <end position="1415"/>
    </location>
</feature>
<comment type="caution">
    <text evidence="7">The sequence shown here is derived from an EMBL/GenBank/DDBJ whole genome shotgun (WGS) entry which is preliminary data.</text>
</comment>
<feature type="compositionally biased region" description="Low complexity" evidence="5">
    <location>
        <begin position="1301"/>
        <end position="1348"/>
    </location>
</feature>
<evidence type="ECO:0000259" key="6">
    <source>
        <dbReference type="Pfam" id="PF25785"/>
    </source>
</evidence>